<dbReference type="PANTHER" id="PTHR45649:SF7">
    <property type="entry name" value="CHOLINE TRANSPORT PROTEIN"/>
    <property type="match status" value="1"/>
</dbReference>
<organism evidence="9 10">
    <name type="scientific">Gibberella intermedia</name>
    <name type="common">Bulb rot disease fungus</name>
    <name type="synonym">Fusarium proliferatum</name>
    <dbReference type="NCBI Taxonomy" id="948311"/>
    <lineage>
        <taxon>Eukaryota</taxon>
        <taxon>Fungi</taxon>
        <taxon>Dikarya</taxon>
        <taxon>Ascomycota</taxon>
        <taxon>Pezizomycotina</taxon>
        <taxon>Sordariomycetes</taxon>
        <taxon>Hypocreomycetidae</taxon>
        <taxon>Hypocreales</taxon>
        <taxon>Nectriaceae</taxon>
        <taxon>Fusarium</taxon>
        <taxon>Fusarium fujikuroi species complex</taxon>
    </lineage>
</organism>
<reference evidence="9 10" key="1">
    <citation type="submission" date="2017-12" db="EMBL/GenBank/DDBJ databases">
        <title>Genome sequence of the mycotoxigenic crop pathogen Fusarium proliferatum, strain ITEM 2341 from Date Palm.</title>
        <authorList>
            <person name="Almiman B.F."/>
            <person name="Shittu T.A."/>
            <person name="Muthumeenakshi S."/>
            <person name="Baroncelli R."/>
            <person name="Sreenivasaprasada S."/>
        </authorList>
    </citation>
    <scope>NUCLEOTIDE SEQUENCE [LARGE SCALE GENOMIC DNA]</scope>
    <source>
        <strain evidence="9 10">ITEM 2341</strain>
    </source>
</reference>
<dbReference type="InterPro" id="IPR021858">
    <property type="entry name" value="Fun_TF"/>
</dbReference>
<feature type="transmembrane region" description="Helical" evidence="8">
    <location>
        <begin position="281"/>
        <end position="306"/>
    </location>
</feature>
<sequence>MHRDTDQPSLKSQDTKEVSEMPAKTDRDAVECGSISPGGVTVQTLKPFTTLSALGIGYGTTNTAVGLLLVLGSTLPMGGTPLFFWGFLVMAGVGLATATTLAELASAMPHPGGQYIWVNRLSPPRYRRFLSYTIAVVSWLAAVATGASACLSVPTGFCAIISLLNPNFVYKRWMGFVGFQLLNILTVICASFEHALPRISKVMLLFSCITIGVIFITLFAMSDSHASAKDYFTTSVNISGWPKGIAFIIGMNGANWSFSCLDVATHLAEEMPSPSTDIPKALMWTIVVGFGSGLLVVTSVLINVPTIDGAADNSALSLFYMITNSKAAAVGLWVPVLITTAGAVWSIQTWQSRLAWTISREGGFPLHRHLSKLAPAPFHTPIWSLIWSASGTALFGCLYLGSDLAFNSLISTGLLLQYISYSVPVVLVLLQGRSNFQHGPFWYPKLGLIANIVMLSWTMVALVFYCFPYYTPVTAMQMNYASPVLVGIALLSLCFWFFHAKKNYEMQNKKGYALNVRWSQKHQTKLNTGESSLRQKKAKSRTTASSNSVVEGFHQMNGWLDPASQLDFLMPAEIFSIDNLSQDILGVESLPRINNNNILGSPGGNLTVWTLPEDSGSTFEIEEPMEVMGQSFGDSASHPVFQSLNPTQEEQSLVQARHPCLDPQRRMSNTPTTLSEYFFREVITLYCSWDSELNVMRNIIEKMWQSSGVLYHTIQSMAAACLSKDFPHLLRVAREERSQALQLVRDRSQEMEKQVMLLASMLLGHTSSWLSPHNLATENFRASQSILDEIATENSDSSEMSFFRDTMDYWAMLLVYLTDKNELGGYHREERIGPTNVTKPVEPHPYSGISQDMVRALTDTGILIFQYRKHMSTMKFMTESDLDVFRTALREGRRLERTFLAHQVPSAVHTKNPGDPKTPLRHLELMDEAYRCTGLLQLYRVFPDLLNERYSPWDKDHILRPLPAHQVPTKKERQQWLTHFALYILGILEDIPFESRTRSAQPFVMVAISGELRQNSHDLQGSEVSITDPGLLSIDVLSIEVARARKFVSSRLSAYTHILPLRKSQIILELINQVWSAIDDGQDDAYWLDIAYEKNLGTMMG</sequence>
<dbReference type="Pfam" id="PF13520">
    <property type="entry name" value="AA_permease_2"/>
    <property type="match status" value="1"/>
</dbReference>
<dbReference type="GO" id="GO:0022857">
    <property type="term" value="F:transmembrane transporter activity"/>
    <property type="evidence" value="ECO:0007669"/>
    <property type="project" value="InterPro"/>
</dbReference>
<keyword evidence="5 8" id="KW-0472">Membrane</keyword>
<name>A0A365NEX7_GIBIN</name>
<evidence type="ECO:0000313" key="9">
    <source>
        <dbReference type="EMBL" id="RBA19252.1"/>
    </source>
</evidence>
<evidence type="ECO:0000256" key="6">
    <source>
        <dbReference type="ARBA" id="ARBA00023242"/>
    </source>
</evidence>
<dbReference type="InterPro" id="IPR002293">
    <property type="entry name" value="AA/rel_permease1"/>
</dbReference>
<evidence type="ECO:0000256" key="7">
    <source>
        <dbReference type="SAM" id="MobiDB-lite"/>
    </source>
</evidence>
<evidence type="ECO:0008006" key="11">
    <source>
        <dbReference type="Google" id="ProtNLM"/>
    </source>
</evidence>
<feature type="transmembrane region" description="Helical" evidence="8">
    <location>
        <begin position="442"/>
        <end position="467"/>
    </location>
</feature>
<comment type="subcellular location">
    <subcellularLocation>
        <location evidence="1">Membrane</location>
        <topology evidence="1">Multi-pass membrane protein</topology>
    </subcellularLocation>
</comment>
<protein>
    <recommendedName>
        <fullName evidence="11">Choline transport protein</fullName>
    </recommendedName>
</protein>
<gene>
    <name evidence="9" type="ORF">FPRO05_10181</name>
</gene>
<evidence type="ECO:0000256" key="4">
    <source>
        <dbReference type="ARBA" id="ARBA00022989"/>
    </source>
</evidence>
<dbReference type="PANTHER" id="PTHR45649">
    <property type="entry name" value="AMINO-ACID PERMEASE BAT1"/>
    <property type="match status" value="1"/>
</dbReference>
<feature type="transmembrane region" description="Helical" evidence="8">
    <location>
        <begin position="479"/>
        <end position="498"/>
    </location>
</feature>
<feature type="region of interest" description="Disordered" evidence="7">
    <location>
        <begin position="525"/>
        <end position="546"/>
    </location>
</feature>
<feature type="transmembrane region" description="Helical" evidence="8">
    <location>
        <begin position="129"/>
        <end position="162"/>
    </location>
</feature>
<evidence type="ECO:0000256" key="5">
    <source>
        <dbReference type="ARBA" id="ARBA00023136"/>
    </source>
</evidence>
<evidence type="ECO:0000256" key="8">
    <source>
        <dbReference type="SAM" id="Phobius"/>
    </source>
</evidence>
<keyword evidence="6" id="KW-0539">Nucleus</keyword>
<feature type="transmembrane region" description="Helical" evidence="8">
    <location>
        <begin position="327"/>
        <end position="347"/>
    </location>
</feature>
<keyword evidence="4 8" id="KW-1133">Transmembrane helix</keyword>
<feature type="compositionally biased region" description="Basic and acidic residues" evidence="7">
    <location>
        <begin position="13"/>
        <end position="30"/>
    </location>
</feature>
<dbReference type="Gene3D" id="1.20.1740.10">
    <property type="entry name" value="Amino acid/polyamine transporter I"/>
    <property type="match status" value="1"/>
</dbReference>
<feature type="transmembrane region" description="Helical" evidence="8">
    <location>
        <begin position="83"/>
        <end position="108"/>
    </location>
</feature>
<dbReference type="GO" id="GO:0016020">
    <property type="term" value="C:membrane"/>
    <property type="evidence" value="ECO:0007669"/>
    <property type="project" value="UniProtKB-SubCell"/>
</dbReference>
<evidence type="ECO:0000256" key="2">
    <source>
        <dbReference type="ARBA" id="ARBA00022448"/>
    </source>
</evidence>
<feature type="region of interest" description="Disordered" evidence="7">
    <location>
        <begin position="1"/>
        <end position="30"/>
    </location>
</feature>
<feature type="transmembrane region" description="Helical" evidence="8">
    <location>
        <begin position="204"/>
        <end position="222"/>
    </location>
</feature>
<feature type="transmembrane region" description="Helical" evidence="8">
    <location>
        <begin position="51"/>
        <end position="71"/>
    </location>
</feature>
<feature type="transmembrane region" description="Helical" evidence="8">
    <location>
        <begin position="382"/>
        <end position="401"/>
    </location>
</feature>
<dbReference type="Proteomes" id="UP000251714">
    <property type="component" value="Unassembled WGS sequence"/>
</dbReference>
<dbReference type="AlphaFoldDB" id="A0A365NEX7"/>
<comment type="caution">
    <text evidence="9">The sequence shown here is derived from an EMBL/GenBank/DDBJ whole genome shotgun (WGS) entry which is preliminary data.</text>
</comment>
<evidence type="ECO:0000256" key="3">
    <source>
        <dbReference type="ARBA" id="ARBA00022692"/>
    </source>
</evidence>
<dbReference type="EMBL" id="PKMI01000012">
    <property type="protein sequence ID" value="RBA19252.1"/>
    <property type="molecule type" value="Genomic_DNA"/>
</dbReference>
<evidence type="ECO:0000256" key="1">
    <source>
        <dbReference type="ARBA" id="ARBA00004141"/>
    </source>
</evidence>
<feature type="transmembrane region" description="Helical" evidence="8">
    <location>
        <begin position="174"/>
        <end position="192"/>
    </location>
</feature>
<keyword evidence="2" id="KW-0813">Transport</keyword>
<keyword evidence="3 8" id="KW-0812">Transmembrane</keyword>
<feature type="transmembrane region" description="Helical" evidence="8">
    <location>
        <begin position="408"/>
        <end position="430"/>
    </location>
</feature>
<accession>A0A365NEX7</accession>
<evidence type="ECO:0000313" key="10">
    <source>
        <dbReference type="Proteomes" id="UP000251714"/>
    </source>
</evidence>
<proteinExistence type="predicted"/>
<dbReference type="Pfam" id="PF11951">
    <property type="entry name" value="Fungal_trans_2"/>
    <property type="match status" value="1"/>
</dbReference>